<comment type="caution">
    <text evidence="6">Lacks conserved residue(s) required for the propagation of feature annotation.</text>
</comment>
<proteinExistence type="inferred from homology"/>
<feature type="transmembrane region" description="Helical" evidence="6">
    <location>
        <begin position="12"/>
        <end position="28"/>
    </location>
</feature>
<reference evidence="7 8" key="1">
    <citation type="journal article" date="2007" name="Nature">
        <title>Evolution of genes and genomes on the Drosophila phylogeny.</title>
        <authorList>
            <consortium name="Drosophila 12 Genomes Consortium"/>
            <person name="Clark A.G."/>
            <person name="Eisen M.B."/>
            <person name="Smith D.R."/>
            <person name="Bergman C.M."/>
            <person name="Oliver B."/>
            <person name="Markow T.A."/>
            <person name="Kaufman T.C."/>
            <person name="Kellis M."/>
            <person name="Gelbart W."/>
            <person name="Iyer V.N."/>
            <person name="Pollard D.A."/>
            <person name="Sackton T.B."/>
            <person name="Larracuente A.M."/>
            <person name="Singh N.D."/>
            <person name="Abad J.P."/>
            <person name="Abt D.N."/>
            <person name="Adryan B."/>
            <person name="Aguade M."/>
            <person name="Akashi H."/>
            <person name="Anderson W.W."/>
            <person name="Aquadro C.F."/>
            <person name="Ardell D.H."/>
            <person name="Arguello R."/>
            <person name="Artieri C.G."/>
            <person name="Barbash D.A."/>
            <person name="Barker D."/>
            <person name="Barsanti P."/>
            <person name="Batterham P."/>
            <person name="Batzoglou S."/>
            <person name="Begun D."/>
            <person name="Bhutkar A."/>
            <person name="Blanco E."/>
            <person name="Bosak S.A."/>
            <person name="Bradley R.K."/>
            <person name="Brand A.D."/>
            <person name="Brent M.R."/>
            <person name="Brooks A.N."/>
            <person name="Brown R.H."/>
            <person name="Butlin R.K."/>
            <person name="Caggese C."/>
            <person name="Calvi B.R."/>
            <person name="Bernardo de Carvalho A."/>
            <person name="Caspi A."/>
            <person name="Castrezana S."/>
            <person name="Celniker S.E."/>
            <person name="Chang J.L."/>
            <person name="Chapple C."/>
            <person name="Chatterji S."/>
            <person name="Chinwalla A."/>
            <person name="Civetta A."/>
            <person name="Clifton S.W."/>
            <person name="Comeron J.M."/>
            <person name="Costello J.C."/>
            <person name="Coyne J.A."/>
            <person name="Daub J."/>
            <person name="David R.G."/>
            <person name="Delcher A.L."/>
            <person name="Delehaunty K."/>
            <person name="Do C.B."/>
            <person name="Ebling H."/>
            <person name="Edwards K."/>
            <person name="Eickbush T."/>
            <person name="Evans J.D."/>
            <person name="Filipski A."/>
            <person name="Findeiss S."/>
            <person name="Freyhult E."/>
            <person name="Fulton L."/>
            <person name="Fulton R."/>
            <person name="Garcia A.C."/>
            <person name="Gardiner A."/>
            <person name="Garfield D.A."/>
            <person name="Garvin B.E."/>
            <person name="Gibson G."/>
            <person name="Gilbert D."/>
            <person name="Gnerre S."/>
            <person name="Godfrey J."/>
            <person name="Good R."/>
            <person name="Gotea V."/>
            <person name="Gravely B."/>
            <person name="Greenberg A.J."/>
            <person name="Griffiths-Jones S."/>
            <person name="Gross S."/>
            <person name="Guigo R."/>
            <person name="Gustafson E.A."/>
            <person name="Haerty W."/>
            <person name="Hahn M.W."/>
            <person name="Halligan D.L."/>
            <person name="Halpern A.L."/>
            <person name="Halter G.M."/>
            <person name="Han M.V."/>
            <person name="Heger A."/>
            <person name="Hillier L."/>
            <person name="Hinrichs A.S."/>
            <person name="Holmes I."/>
            <person name="Hoskins R.A."/>
            <person name="Hubisz M.J."/>
            <person name="Hultmark D."/>
            <person name="Huntley M.A."/>
            <person name="Jaffe D.B."/>
            <person name="Jagadeeshan S."/>
            <person name="Jeck W.R."/>
            <person name="Johnson J."/>
            <person name="Jones C.D."/>
            <person name="Jordan W.C."/>
            <person name="Karpen G.H."/>
            <person name="Kataoka E."/>
            <person name="Keightley P.D."/>
            <person name="Kheradpour P."/>
            <person name="Kirkness E.F."/>
            <person name="Koerich L.B."/>
            <person name="Kristiansen K."/>
            <person name="Kudrna D."/>
            <person name="Kulathinal R.J."/>
            <person name="Kumar S."/>
            <person name="Kwok R."/>
            <person name="Lander E."/>
            <person name="Langley C.H."/>
            <person name="Lapoint R."/>
            <person name="Lazzaro B.P."/>
            <person name="Lee S.J."/>
            <person name="Levesque L."/>
            <person name="Li R."/>
            <person name="Lin C.F."/>
            <person name="Lin M.F."/>
            <person name="Lindblad-Toh K."/>
            <person name="Llopart A."/>
            <person name="Long M."/>
            <person name="Low L."/>
            <person name="Lozovsky E."/>
            <person name="Lu J."/>
            <person name="Luo M."/>
            <person name="Machado C.A."/>
            <person name="Makalowski W."/>
            <person name="Marzo M."/>
            <person name="Matsuda M."/>
            <person name="Matzkin L."/>
            <person name="McAllister B."/>
            <person name="McBride C.S."/>
            <person name="McKernan B."/>
            <person name="McKernan K."/>
            <person name="Mendez-Lago M."/>
            <person name="Minx P."/>
            <person name="Mollenhauer M.U."/>
            <person name="Montooth K."/>
            <person name="Mount S.M."/>
            <person name="Mu X."/>
            <person name="Myers E."/>
            <person name="Negre B."/>
            <person name="Newfeld S."/>
            <person name="Nielsen R."/>
            <person name="Noor M.A."/>
            <person name="O'Grady P."/>
            <person name="Pachter L."/>
            <person name="Papaceit M."/>
            <person name="Parisi M.J."/>
            <person name="Parisi M."/>
            <person name="Parts L."/>
            <person name="Pedersen J.S."/>
            <person name="Pesole G."/>
            <person name="Phillippy A.M."/>
            <person name="Ponting C.P."/>
            <person name="Pop M."/>
            <person name="Porcelli D."/>
            <person name="Powell J.R."/>
            <person name="Prohaska S."/>
            <person name="Pruitt K."/>
            <person name="Puig M."/>
            <person name="Quesneville H."/>
            <person name="Ram K.R."/>
            <person name="Rand D."/>
            <person name="Rasmussen M.D."/>
            <person name="Reed L.K."/>
            <person name="Reenan R."/>
            <person name="Reily A."/>
            <person name="Remington K.A."/>
            <person name="Rieger T.T."/>
            <person name="Ritchie M.G."/>
            <person name="Robin C."/>
            <person name="Rogers Y.H."/>
            <person name="Rohde C."/>
            <person name="Rozas J."/>
            <person name="Rubenfield M.J."/>
            <person name="Ruiz A."/>
            <person name="Russo S."/>
            <person name="Salzberg S.L."/>
            <person name="Sanchez-Gracia A."/>
            <person name="Saranga D.J."/>
            <person name="Sato H."/>
            <person name="Schaeffer S.W."/>
            <person name="Schatz M.C."/>
            <person name="Schlenke T."/>
            <person name="Schwartz R."/>
            <person name="Segarra C."/>
            <person name="Singh R.S."/>
            <person name="Sirot L."/>
            <person name="Sirota M."/>
            <person name="Sisneros N.B."/>
            <person name="Smith C.D."/>
            <person name="Smith T.F."/>
            <person name="Spieth J."/>
            <person name="Stage D.E."/>
            <person name="Stark A."/>
            <person name="Stephan W."/>
            <person name="Strausberg R.L."/>
            <person name="Strempel S."/>
            <person name="Sturgill D."/>
            <person name="Sutton G."/>
            <person name="Sutton G.G."/>
            <person name="Tao W."/>
            <person name="Teichmann S."/>
            <person name="Tobari Y.N."/>
            <person name="Tomimura Y."/>
            <person name="Tsolas J.M."/>
            <person name="Valente V.L."/>
            <person name="Venter E."/>
            <person name="Venter J.C."/>
            <person name="Vicario S."/>
            <person name="Vieira F.G."/>
            <person name="Vilella A.J."/>
            <person name="Villasante A."/>
            <person name="Walenz B."/>
            <person name="Wang J."/>
            <person name="Wasserman M."/>
            <person name="Watts T."/>
            <person name="Wilson D."/>
            <person name="Wilson R.K."/>
            <person name="Wing R.A."/>
            <person name="Wolfner M.F."/>
            <person name="Wong A."/>
            <person name="Wong G.K."/>
            <person name="Wu C.I."/>
            <person name="Wu G."/>
            <person name="Yamamoto D."/>
            <person name="Yang H.P."/>
            <person name="Yang S.P."/>
            <person name="Yorke J.A."/>
            <person name="Yoshida K."/>
            <person name="Zdobnov E."/>
            <person name="Zhang P."/>
            <person name="Zhang Y."/>
            <person name="Zimin A.V."/>
            <person name="Baldwin J."/>
            <person name="Abdouelleil A."/>
            <person name="Abdulkadir J."/>
            <person name="Abebe A."/>
            <person name="Abera B."/>
            <person name="Abreu J."/>
            <person name="Acer S.C."/>
            <person name="Aftuck L."/>
            <person name="Alexander A."/>
            <person name="An P."/>
            <person name="Anderson E."/>
            <person name="Anderson S."/>
            <person name="Arachi H."/>
            <person name="Azer M."/>
            <person name="Bachantsang P."/>
            <person name="Barry A."/>
            <person name="Bayul T."/>
            <person name="Berlin A."/>
            <person name="Bessette D."/>
            <person name="Bloom T."/>
            <person name="Blye J."/>
            <person name="Boguslavskiy L."/>
            <person name="Bonnet C."/>
            <person name="Boukhgalter B."/>
            <person name="Bourzgui I."/>
            <person name="Brown A."/>
            <person name="Cahill P."/>
            <person name="Channer S."/>
            <person name="Cheshatsang Y."/>
            <person name="Chuda L."/>
            <person name="Citroen M."/>
            <person name="Collymore A."/>
            <person name="Cooke P."/>
            <person name="Costello M."/>
            <person name="D'Aco K."/>
            <person name="Daza R."/>
            <person name="De Haan G."/>
            <person name="DeGray S."/>
            <person name="DeMaso C."/>
            <person name="Dhargay N."/>
            <person name="Dooley K."/>
            <person name="Dooley E."/>
            <person name="Doricent M."/>
            <person name="Dorje P."/>
            <person name="Dorjee K."/>
            <person name="Dupes A."/>
            <person name="Elong R."/>
            <person name="Falk J."/>
            <person name="Farina A."/>
            <person name="Faro S."/>
            <person name="Ferguson D."/>
            <person name="Fisher S."/>
            <person name="Foley C.D."/>
            <person name="Franke A."/>
            <person name="Friedrich D."/>
            <person name="Gadbois L."/>
            <person name="Gearin G."/>
            <person name="Gearin C.R."/>
            <person name="Giannoukos G."/>
            <person name="Goode T."/>
            <person name="Graham J."/>
            <person name="Grandbois E."/>
            <person name="Grewal S."/>
            <person name="Gyaltsen K."/>
            <person name="Hafez N."/>
            <person name="Hagos B."/>
            <person name="Hall J."/>
            <person name="Henson C."/>
            <person name="Hollinger A."/>
            <person name="Honan T."/>
            <person name="Huard M.D."/>
            <person name="Hughes L."/>
            <person name="Hurhula B."/>
            <person name="Husby M.E."/>
            <person name="Kamat A."/>
            <person name="Kanga B."/>
            <person name="Kashin S."/>
            <person name="Khazanovich D."/>
            <person name="Kisner P."/>
            <person name="Lance K."/>
            <person name="Lara M."/>
            <person name="Lee W."/>
            <person name="Lennon N."/>
            <person name="Letendre F."/>
            <person name="LeVine R."/>
            <person name="Lipovsky A."/>
            <person name="Liu X."/>
            <person name="Liu J."/>
            <person name="Liu S."/>
            <person name="Lokyitsang T."/>
            <person name="Lokyitsang Y."/>
            <person name="Lubonja R."/>
            <person name="Lui A."/>
            <person name="MacDonald P."/>
            <person name="Magnisalis V."/>
            <person name="Maru K."/>
            <person name="Matthews C."/>
            <person name="McCusker W."/>
            <person name="McDonough S."/>
            <person name="Mehta T."/>
            <person name="Meldrim J."/>
            <person name="Meneus L."/>
            <person name="Mihai O."/>
            <person name="Mihalev A."/>
            <person name="Mihova T."/>
            <person name="Mittelman R."/>
            <person name="Mlenga V."/>
            <person name="Montmayeur A."/>
            <person name="Mulrain L."/>
            <person name="Navidi A."/>
            <person name="Naylor J."/>
            <person name="Negash T."/>
            <person name="Nguyen T."/>
            <person name="Nguyen N."/>
            <person name="Nicol R."/>
            <person name="Norbu C."/>
            <person name="Norbu N."/>
            <person name="Novod N."/>
            <person name="O'Neill B."/>
            <person name="Osman S."/>
            <person name="Markiewicz E."/>
            <person name="Oyono O.L."/>
            <person name="Patti C."/>
            <person name="Phunkhang P."/>
            <person name="Pierre F."/>
            <person name="Priest M."/>
            <person name="Raghuraman S."/>
            <person name="Rege F."/>
            <person name="Reyes R."/>
            <person name="Rise C."/>
            <person name="Rogov P."/>
            <person name="Ross K."/>
            <person name="Ryan E."/>
            <person name="Settipalli S."/>
            <person name="Shea T."/>
            <person name="Sherpa N."/>
            <person name="Shi L."/>
            <person name="Shih D."/>
            <person name="Sparrow T."/>
            <person name="Spaulding J."/>
            <person name="Stalker J."/>
            <person name="Stange-Thomann N."/>
            <person name="Stavropoulos S."/>
            <person name="Stone C."/>
            <person name="Strader C."/>
            <person name="Tesfaye S."/>
            <person name="Thomson T."/>
            <person name="Thoulutsang Y."/>
            <person name="Thoulutsang D."/>
            <person name="Topham K."/>
            <person name="Topping I."/>
            <person name="Tsamla T."/>
            <person name="Vassiliev H."/>
            <person name="Vo A."/>
            <person name="Wangchuk T."/>
            <person name="Wangdi T."/>
            <person name="Weiand M."/>
            <person name="Wilkinson J."/>
            <person name="Wilson A."/>
            <person name="Yadav S."/>
            <person name="Young G."/>
            <person name="Yu Q."/>
            <person name="Zembek L."/>
            <person name="Zhong D."/>
            <person name="Zimmer A."/>
            <person name="Zwirko Z."/>
            <person name="Jaffe D.B."/>
            <person name="Alvarez P."/>
            <person name="Brockman W."/>
            <person name="Butler J."/>
            <person name="Chin C."/>
            <person name="Gnerre S."/>
            <person name="Grabherr M."/>
            <person name="Kleber M."/>
            <person name="Mauceli E."/>
            <person name="MacCallum I."/>
        </authorList>
    </citation>
    <scope>NUCLEOTIDE SEQUENCE [LARGE SCALE GENOMIC DNA]</scope>
    <source>
        <strain evidence="8">Tucson 14024-0371.13</strain>
    </source>
</reference>
<keyword evidence="8" id="KW-1185">Reference proteome</keyword>
<feature type="transmembrane region" description="Helical" evidence="6">
    <location>
        <begin position="364"/>
        <end position="384"/>
    </location>
</feature>
<dbReference type="GO" id="GO:0005886">
    <property type="term" value="C:plasma membrane"/>
    <property type="evidence" value="ECO:0007669"/>
    <property type="project" value="UniProtKB-SubCell"/>
</dbReference>
<keyword evidence="6" id="KW-0807">Transducer</keyword>
<dbReference type="Pfam" id="PF08395">
    <property type="entry name" value="7tm_7"/>
    <property type="match status" value="1"/>
</dbReference>
<dbReference type="STRING" id="7217.B3MMJ7"/>
<accession>B3MMJ7</accession>
<gene>
    <name evidence="7" type="primary">Dana\GF14791</name>
    <name evidence="7" type="synonym">dana_GLEANR_15557</name>
    <name evidence="7" type="ORF">GF14791</name>
</gene>
<evidence type="ECO:0000256" key="4">
    <source>
        <dbReference type="ARBA" id="ARBA00022989"/>
    </source>
</evidence>
<evidence type="ECO:0000256" key="3">
    <source>
        <dbReference type="ARBA" id="ARBA00022692"/>
    </source>
</evidence>
<dbReference type="OrthoDB" id="7856336at2759"/>
<evidence type="ECO:0000313" key="8">
    <source>
        <dbReference type="Proteomes" id="UP000007801"/>
    </source>
</evidence>
<dbReference type="EMBL" id="CH902620">
    <property type="protein sequence ID" value="EDV30943.1"/>
    <property type="molecule type" value="Genomic_DNA"/>
</dbReference>
<comment type="function">
    <text evidence="6">Gustatory receptor which mediates acceptance or avoidance behavior, depending on its substrates.</text>
</comment>
<evidence type="ECO:0000256" key="6">
    <source>
        <dbReference type="RuleBase" id="RU363108"/>
    </source>
</evidence>
<dbReference type="AlphaFoldDB" id="B3MMJ7"/>
<comment type="similarity">
    <text evidence="6">Belongs to the insect chemoreceptor superfamily. Gustatory receptor (GR) family.</text>
</comment>
<dbReference type="GO" id="GO:0050909">
    <property type="term" value="P:sensory perception of taste"/>
    <property type="evidence" value="ECO:0007669"/>
    <property type="project" value="InterPro"/>
</dbReference>
<dbReference type="KEGG" id="dan:6497610"/>
<organism evidence="7 8">
    <name type="scientific">Drosophila ananassae</name>
    <name type="common">Fruit fly</name>
    <dbReference type="NCBI Taxonomy" id="7217"/>
    <lineage>
        <taxon>Eukaryota</taxon>
        <taxon>Metazoa</taxon>
        <taxon>Ecdysozoa</taxon>
        <taxon>Arthropoda</taxon>
        <taxon>Hexapoda</taxon>
        <taxon>Insecta</taxon>
        <taxon>Pterygota</taxon>
        <taxon>Neoptera</taxon>
        <taxon>Endopterygota</taxon>
        <taxon>Diptera</taxon>
        <taxon>Brachycera</taxon>
        <taxon>Muscomorpha</taxon>
        <taxon>Ephydroidea</taxon>
        <taxon>Drosophilidae</taxon>
        <taxon>Drosophila</taxon>
        <taxon>Sophophora</taxon>
    </lineage>
</organism>
<feature type="transmembrane region" description="Helical" evidence="6">
    <location>
        <begin position="77"/>
        <end position="96"/>
    </location>
</feature>
<evidence type="ECO:0000313" key="7">
    <source>
        <dbReference type="EMBL" id="EDV30943.1"/>
    </source>
</evidence>
<keyword evidence="4 6" id="KW-1133">Transmembrane helix</keyword>
<dbReference type="Proteomes" id="UP000007801">
    <property type="component" value="Unassembled WGS sequence"/>
</dbReference>
<comment type="subcellular location">
    <subcellularLocation>
        <location evidence="1 6">Cell membrane</location>
        <topology evidence="1 6">Multi-pass membrane protein</topology>
    </subcellularLocation>
</comment>
<dbReference type="GO" id="GO:0007165">
    <property type="term" value="P:signal transduction"/>
    <property type="evidence" value="ECO:0007669"/>
    <property type="project" value="UniProtKB-KW"/>
</dbReference>
<keyword evidence="3 6" id="KW-0812">Transmembrane</keyword>
<dbReference type="OMA" id="WRCTIYA"/>
<dbReference type="FunCoup" id="B3MMJ7">
    <property type="interactions" value="4"/>
</dbReference>
<feature type="transmembrane region" description="Helical" evidence="6">
    <location>
        <begin position="40"/>
        <end position="57"/>
    </location>
</feature>
<sequence length="391" mass="45419">MFDWVGCLLRMVYVYGFVIGVSNFEIDWRAGRVFRSIRSTAYAALINILIVVTMSFQVATDTNLNVMFGNANKLHEYVVVVMSVLRIIAGLTVLLIRWTQRCKVMKLVRILIRLYFDKPQIKRISRWAILAKIMTVTSKDFLQVALSLEVLGRLGGRQAMGMYMQFGMAALMSYALSQHYLVMLFVRVEYQILNSELEQVIEESCWLSYHSPRNGVFMTRCCYLADRLEDIGKRQDEVQSIVTYLGEVFGVQGLLTFTENYISSVGNTYLIFSLFKYGRERLGMPLNAVILSACWFFFHYLDAFRSHLIMLSILDEHRRMASLLQERSVFAQGLDVRLEQTFETYLFQLARNPLKMHVMHMFPISHSFTTAMFGSIAMNSIYLIQYDMQYF</sequence>
<keyword evidence="5 6" id="KW-0472">Membrane</keyword>
<dbReference type="GeneID" id="6497610"/>
<feature type="transmembrane region" description="Helical" evidence="6">
    <location>
        <begin position="166"/>
        <end position="186"/>
    </location>
</feature>
<feature type="transmembrane region" description="Helical" evidence="6">
    <location>
        <begin position="282"/>
        <end position="301"/>
    </location>
</feature>
<evidence type="ECO:0000256" key="2">
    <source>
        <dbReference type="ARBA" id="ARBA00022475"/>
    </source>
</evidence>
<dbReference type="PhylomeDB" id="B3MMJ7"/>
<name>B3MMJ7_DROAN</name>
<dbReference type="InterPro" id="IPR013604">
    <property type="entry name" value="7TM_chemorcpt"/>
</dbReference>
<dbReference type="HOGENOM" id="CLU_058694_0_0_1"/>
<protein>
    <recommendedName>
        <fullName evidence="6">Gustatory receptor</fullName>
    </recommendedName>
</protein>
<evidence type="ECO:0000256" key="5">
    <source>
        <dbReference type="ARBA" id="ARBA00023136"/>
    </source>
</evidence>
<evidence type="ECO:0000256" key="1">
    <source>
        <dbReference type="ARBA" id="ARBA00004651"/>
    </source>
</evidence>
<dbReference type="InParanoid" id="B3MMJ7"/>
<keyword evidence="6" id="KW-0675">Receptor</keyword>
<keyword evidence="2 6" id="KW-1003">Cell membrane</keyword>